<proteinExistence type="predicted"/>
<dbReference type="AlphaFoldDB" id="A0A7J7K655"/>
<dbReference type="InterPro" id="IPR001304">
    <property type="entry name" value="C-type_lectin-like"/>
</dbReference>
<dbReference type="Proteomes" id="UP000593567">
    <property type="component" value="Unassembled WGS sequence"/>
</dbReference>
<dbReference type="SMART" id="SM00034">
    <property type="entry name" value="CLECT"/>
    <property type="match status" value="1"/>
</dbReference>
<dbReference type="PROSITE" id="PS50041">
    <property type="entry name" value="C_TYPE_LECTIN_2"/>
    <property type="match status" value="1"/>
</dbReference>
<keyword evidence="4" id="KW-1185">Reference proteome</keyword>
<keyword evidence="1" id="KW-0732">Signal</keyword>
<dbReference type="OrthoDB" id="6094625at2759"/>
<evidence type="ECO:0000256" key="1">
    <source>
        <dbReference type="SAM" id="SignalP"/>
    </source>
</evidence>
<dbReference type="InterPro" id="IPR016186">
    <property type="entry name" value="C-type_lectin-like/link_sf"/>
</dbReference>
<dbReference type="CDD" id="cd00037">
    <property type="entry name" value="CLECT"/>
    <property type="match status" value="1"/>
</dbReference>
<comment type="caution">
    <text evidence="3">The sequence shown here is derived from an EMBL/GenBank/DDBJ whole genome shotgun (WGS) entry which is preliminary data.</text>
</comment>
<feature type="domain" description="C-type lectin" evidence="2">
    <location>
        <begin position="38"/>
        <end position="166"/>
    </location>
</feature>
<dbReference type="Gene3D" id="3.10.100.10">
    <property type="entry name" value="Mannose-Binding Protein A, subunit A"/>
    <property type="match status" value="1"/>
</dbReference>
<sequence>MIADSLMASLTAKLALFVSMAALATGATRTCANGWIEGPSSCYRFVMDRKVPWKTAQGLCRDMGGVLTTLDNHIEIMWLRGYRGYHPNLREAVWIGGYRKSKNWLWKGRIADKAITLTDWAPKEPNNDDGDEKCIMLYGYNSKIDIKDAYRWNDKECDFKLPFICERDYEF</sequence>
<name>A0A7J7K655_BUGNE</name>
<feature type="signal peptide" evidence="1">
    <location>
        <begin position="1"/>
        <end position="26"/>
    </location>
</feature>
<organism evidence="3 4">
    <name type="scientific">Bugula neritina</name>
    <name type="common">Brown bryozoan</name>
    <name type="synonym">Sertularia neritina</name>
    <dbReference type="NCBI Taxonomy" id="10212"/>
    <lineage>
        <taxon>Eukaryota</taxon>
        <taxon>Metazoa</taxon>
        <taxon>Spiralia</taxon>
        <taxon>Lophotrochozoa</taxon>
        <taxon>Bryozoa</taxon>
        <taxon>Gymnolaemata</taxon>
        <taxon>Cheilostomatida</taxon>
        <taxon>Flustrina</taxon>
        <taxon>Buguloidea</taxon>
        <taxon>Bugulidae</taxon>
        <taxon>Bugula</taxon>
    </lineage>
</organism>
<dbReference type="SUPFAM" id="SSF56436">
    <property type="entry name" value="C-type lectin-like"/>
    <property type="match status" value="1"/>
</dbReference>
<dbReference type="InterPro" id="IPR050111">
    <property type="entry name" value="C-type_lectin/snaclec_domain"/>
</dbReference>
<evidence type="ECO:0000259" key="2">
    <source>
        <dbReference type="PROSITE" id="PS50041"/>
    </source>
</evidence>
<dbReference type="InterPro" id="IPR016187">
    <property type="entry name" value="CTDL_fold"/>
</dbReference>
<evidence type="ECO:0000313" key="3">
    <source>
        <dbReference type="EMBL" id="KAF6033444.1"/>
    </source>
</evidence>
<evidence type="ECO:0000313" key="4">
    <source>
        <dbReference type="Proteomes" id="UP000593567"/>
    </source>
</evidence>
<feature type="chain" id="PRO_5029657686" description="C-type lectin domain-containing protein" evidence="1">
    <location>
        <begin position="27"/>
        <end position="171"/>
    </location>
</feature>
<accession>A0A7J7K655</accession>
<protein>
    <recommendedName>
        <fullName evidence="2">C-type lectin domain-containing protein</fullName>
    </recommendedName>
</protein>
<dbReference type="EMBL" id="VXIV02001335">
    <property type="protein sequence ID" value="KAF6033444.1"/>
    <property type="molecule type" value="Genomic_DNA"/>
</dbReference>
<reference evidence="3" key="1">
    <citation type="submission" date="2020-06" db="EMBL/GenBank/DDBJ databases">
        <title>Draft genome of Bugula neritina, a colonial animal packing powerful symbionts and potential medicines.</title>
        <authorList>
            <person name="Rayko M."/>
        </authorList>
    </citation>
    <scope>NUCLEOTIDE SEQUENCE [LARGE SCALE GENOMIC DNA]</scope>
    <source>
        <strain evidence="3">Kwan_BN1</strain>
    </source>
</reference>
<dbReference type="PANTHER" id="PTHR22803">
    <property type="entry name" value="MANNOSE, PHOSPHOLIPASE, LECTIN RECEPTOR RELATED"/>
    <property type="match status" value="1"/>
</dbReference>
<gene>
    <name evidence="3" type="ORF">EB796_008250</name>
</gene>
<dbReference type="Pfam" id="PF00059">
    <property type="entry name" value="Lectin_C"/>
    <property type="match status" value="1"/>
</dbReference>